<dbReference type="InterPro" id="IPR036312">
    <property type="entry name" value="Bifun_inhib/LTP/seed_sf"/>
</dbReference>
<evidence type="ECO:0008006" key="4">
    <source>
        <dbReference type="Google" id="ProtNLM"/>
    </source>
</evidence>
<name>A0A4U6TGN2_SETVI</name>
<accession>A0A4U6TGN2</accession>
<feature type="signal peptide" evidence="1">
    <location>
        <begin position="1"/>
        <end position="24"/>
    </location>
</feature>
<evidence type="ECO:0000256" key="1">
    <source>
        <dbReference type="SAM" id="SignalP"/>
    </source>
</evidence>
<evidence type="ECO:0000313" key="3">
    <source>
        <dbReference type="Proteomes" id="UP000298652"/>
    </source>
</evidence>
<dbReference type="SUPFAM" id="SSF47699">
    <property type="entry name" value="Bifunctional inhibitor/lipid-transfer protein/seed storage 2S albumin"/>
    <property type="match status" value="1"/>
</dbReference>
<feature type="chain" id="PRO_5020411910" description="Bifunctional inhibitor/plant lipid transfer protein/seed storage helical domain-containing protein" evidence="1">
    <location>
        <begin position="25"/>
        <end position="147"/>
    </location>
</feature>
<keyword evidence="1" id="KW-0732">Signal</keyword>
<keyword evidence="3" id="KW-1185">Reference proteome</keyword>
<gene>
    <name evidence="2" type="ORF">SEVIR_8G077100v2</name>
</gene>
<dbReference type="Gramene" id="TKV99942">
    <property type="protein sequence ID" value="TKV99942"/>
    <property type="gene ID" value="SEVIR_8G077100v2"/>
</dbReference>
<evidence type="ECO:0000313" key="2">
    <source>
        <dbReference type="EMBL" id="TKV99942.1"/>
    </source>
</evidence>
<proteinExistence type="predicted"/>
<reference evidence="2" key="1">
    <citation type="submission" date="2019-03" db="EMBL/GenBank/DDBJ databases">
        <title>WGS assembly of Setaria viridis.</title>
        <authorList>
            <person name="Huang P."/>
            <person name="Jenkins J."/>
            <person name="Grimwood J."/>
            <person name="Barry K."/>
            <person name="Healey A."/>
            <person name="Mamidi S."/>
            <person name="Sreedasyam A."/>
            <person name="Shu S."/>
            <person name="Feldman M."/>
            <person name="Wu J."/>
            <person name="Yu Y."/>
            <person name="Chen C."/>
            <person name="Johnson J."/>
            <person name="Rokhsar D."/>
            <person name="Baxter I."/>
            <person name="Schmutz J."/>
            <person name="Brutnell T."/>
            <person name="Kellogg E."/>
        </authorList>
    </citation>
    <scope>NUCLEOTIDE SEQUENCE [LARGE SCALE GENOMIC DNA]</scope>
</reference>
<dbReference type="OMA" id="IDMQCIV"/>
<protein>
    <recommendedName>
        <fullName evidence="4">Bifunctional inhibitor/plant lipid transfer protein/seed storage helical domain-containing protein</fullName>
    </recommendedName>
</protein>
<dbReference type="Proteomes" id="UP000298652">
    <property type="component" value="Chromosome 8"/>
</dbReference>
<organism evidence="2 3">
    <name type="scientific">Setaria viridis</name>
    <name type="common">Green bristlegrass</name>
    <name type="synonym">Setaria italica subsp. viridis</name>
    <dbReference type="NCBI Taxonomy" id="4556"/>
    <lineage>
        <taxon>Eukaryota</taxon>
        <taxon>Viridiplantae</taxon>
        <taxon>Streptophyta</taxon>
        <taxon>Embryophyta</taxon>
        <taxon>Tracheophyta</taxon>
        <taxon>Spermatophyta</taxon>
        <taxon>Magnoliopsida</taxon>
        <taxon>Liliopsida</taxon>
        <taxon>Poales</taxon>
        <taxon>Poaceae</taxon>
        <taxon>PACMAD clade</taxon>
        <taxon>Panicoideae</taxon>
        <taxon>Panicodae</taxon>
        <taxon>Paniceae</taxon>
        <taxon>Cenchrinae</taxon>
        <taxon>Setaria</taxon>
    </lineage>
</organism>
<dbReference type="EMBL" id="CM016559">
    <property type="protein sequence ID" value="TKV99942.1"/>
    <property type="molecule type" value="Genomic_DNA"/>
</dbReference>
<sequence length="147" mass="16587">MLPSGKVVILLLVVILVVSPPSDQEVPGRDMECVIILLTRQQQMKYRAEKIRALHRLCELPPPDDQVIVTCTTEQKEAVLQDCKKFTMPGNQRPRPIPIMGQPCCNAVNKVPKKAINIDMQCIVELLTDEQKNHHDVSKMSNLPNHC</sequence>
<dbReference type="AlphaFoldDB" id="A0A4U6TGN2"/>